<accession>A0A914WUU2</accession>
<evidence type="ECO:0000256" key="1">
    <source>
        <dbReference type="SAM" id="MobiDB-lite"/>
    </source>
</evidence>
<dbReference type="WBParaSite" id="PSAMB.scaffold5217size12293.g26121.t1">
    <property type="protein sequence ID" value="PSAMB.scaffold5217size12293.g26121.t1"/>
    <property type="gene ID" value="PSAMB.scaffold5217size12293.g26121"/>
</dbReference>
<evidence type="ECO:0000313" key="3">
    <source>
        <dbReference type="WBParaSite" id="PSAMB.scaffold5217size12293.g26121.t1"/>
    </source>
</evidence>
<name>A0A914WUU2_9BILA</name>
<keyword evidence="2" id="KW-1185">Reference proteome</keyword>
<sequence>MAQSSAGKSVNCRLSALGSKQKQRKETESLKRDMLAAWEEVHENELRPNVIDYYDADYNIFFDKHNYPHNNHFDYHYYNAYNNY</sequence>
<reference evidence="3" key="1">
    <citation type="submission" date="2022-11" db="UniProtKB">
        <authorList>
            <consortium name="WormBaseParasite"/>
        </authorList>
    </citation>
    <scope>IDENTIFICATION</scope>
</reference>
<organism evidence="2 3">
    <name type="scientific">Plectus sambesii</name>
    <dbReference type="NCBI Taxonomy" id="2011161"/>
    <lineage>
        <taxon>Eukaryota</taxon>
        <taxon>Metazoa</taxon>
        <taxon>Ecdysozoa</taxon>
        <taxon>Nematoda</taxon>
        <taxon>Chromadorea</taxon>
        <taxon>Plectida</taxon>
        <taxon>Plectina</taxon>
        <taxon>Plectoidea</taxon>
        <taxon>Plectidae</taxon>
        <taxon>Plectus</taxon>
    </lineage>
</organism>
<protein>
    <submittedName>
        <fullName evidence="3">Uncharacterized protein</fullName>
    </submittedName>
</protein>
<feature type="region of interest" description="Disordered" evidence="1">
    <location>
        <begin position="1"/>
        <end position="28"/>
    </location>
</feature>
<evidence type="ECO:0000313" key="2">
    <source>
        <dbReference type="Proteomes" id="UP000887566"/>
    </source>
</evidence>
<proteinExistence type="predicted"/>
<dbReference type="AlphaFoldDB" id="A0A914WUU2"/>
<dbReference type="Proteomes" id="UP000887566">
    <property type="component" value="Unplaced"/>
</dbReference>